<keyword evidence="10" id="KW-1185">Reference proteome</keyword>
<evidence type="ECO:0000256" key="7">
    <source>
        <dbReference type="RuleBase" id="RU003812"/>
    </source>
</evidence>
<keyword evidence="5 6" id="KW-0520">NAD</keyword>
<feature type="domain" description="NAD/GMP synthase" evidence="8">
    <location>
        <begin position="23"/>
        <end position="265"/>
    </location>
</feature>
<dbReference type="NCBIfam" id="NF001979">
    <property type="entry name" value="PRK00768.1"/>
    <property type="match status" value="1"/>
</dbReference>
<dbReference type="EC" id="6.3.1.5" evidence="7"/>
<dbReference type="PANTHER" id="PTHR23090">
    <property type="entry name" value="NH 3 /GLUTAMINE-DEPENDENT NAD + SYNTHETASE"/>
    <property type="match status" value="1"/>
</dbReference>
<organism evidence="9 10">
    <name type="scientific">Buchnera aphidicola subsp. Schlechtendalia chinensis</name>
    <dbReference type="NCBI Taxonomy" id="118110"/>
    <lineage>
        <taxon>Bacteria</taxon>
        <taxon>Pseudomonadati</taxon>
        <taxon>Pseudomonadota</taxon>
        <taxon>Gammaproteobacteria</taxon>
        <taxon>Enterobacterales</taxon>
        <taxon>Erwiniaceae</taxon>
        <taxon>Buchnera</taxon>
    </lineage>
</organism>
<evidence type="ECO:0000313" key="10">
    <source>
        <dbReference type="Proteomes" id="UP000077654"/>
    </source>
</evidence>
<gene>
    <name evidence="9" type="primary">nadE</name>
    <name evidence="9" type="ORF">XW81_00825</name>
</gene>
<dbReference type="EMBL" id="CP011299">
    <property type="protein sequence ID" value="ANF17298.1"/>
    <property type="molecule type" value="Genomic_DNA"/>
</dbReference>
<dbReference type="AlphaFoldDB" id="A0A172WE93"/>
<dbReference type="PATRIC" id="fig|118110.3.peg.163"/>
<dbReference type="PANTHER" id="PTHR23090:SF7">
    <property type="entry name" value="NH(3)-DEPENDENT NAD(+) SYNTHETASE"/>
    <property type="match status" value="1"/>
</dbReference>
<evidence type="ECO:0000256" key="4">
    <source>
        <dbReference type="ARBA" id="ARBA00022840"/>
    </source>
</evidence>
<keyword evidence="2 6" id="KW-0436">Ligase</keyword>
<evidence type="ECO:0000256" key="5">
    <source>
        <dbReference type="ARBA" id="ARBA00023027"/>
    </source>
</evidence>
<dbReference type="RefSeq" id="WP_075474424.1">
    <property type="nucleotide sequence ID" value="NZ_CP011299.1"/>
</dbReference>
<dbReference type="Pfam" id="PF02540">
    <property type="entry name" value="NAD_synthase"/>
    <property type="match status" value="1"/>
</dbReference>
<dbReference type="SUPFAM" id="SSF52402">
    <property type="entry name" value="Adenine nucleotide alpha hydrolases-like"/>
    <property type="match status" value="1"/>
</dbReference>
<dbReference type="UniPathway" id="UPA00253">
    <property type="reaction ID" value="UER00333"/>
</dbReference>
<name>A0A172WE93_BUCSC</name>
<dbReference type="GO" id="GO:0005524">
    <property type="term" value="F:ATP binding"/>
    <property type="evidence" value="ECO:0007669"/>
    <property type="project" value="UniProtKB-KW"/>
</dbReference>
<dbReference type="OrthoDB" id="3266517at2"/>
<proteinExistence type="inferred from homology"/>
<dbReference type="GO" id="GO:0003952">
    <property type="term" value="F:NAD+ synthase (glutamine-hydrolyzing) activity"/>
    <property type="evidence" value="ECO:0007669"/>
    <property type="project" value="InterPro"/>
</dbReference>
<dbReference type="GO" id="GO:0005737">
    <property type="term" value="C:cytoplasm"/>
    <property type="evidence" value="ECO:0007669"/>
    <property type="project" value="InterPro"/>
</dbReference>
<protein>
    <recommendedName>
        <fullName evidence="7">NH(3)-dependent NAD(+) synthetase</fullName>
        <ecNumber evidence="7">6.3.1.5</ecNumber>
    </recommendedName>
</protein>
<evidence type="ECO:0000256" key="1">
    <source>
        <dbReference type="ARBA" id="ARBA00004790"/>
    </source>
</evidence>
<dbReference type="Proteomes" id="UP000077654">
    <property type="component" value="Chromosome"/>
</dbReference>
<dbReference type="NCBIfam" id="TIGR00552">
    <property type="entry name" value="nadE"/>
    <property type="match status" value="1"/>
</dbReference>
<comment type="catalytic activity">
    <reaction evidence="7">
        <text>deamido-NAD(+) + NH4(+) + ATP = AMP + diphosphate + NAD(+) + H(+)</text>
        <dbReference type="Rhea" id="RHEA:21188"/>
        <dbReference type="ChEBI" id="CHEBI:15378"/>
        <dbReference type="ChEBI" id="CHEBI:28938"/>
        <dbReference type="ChEBI" id="CHEBI:30616"/>
        <dbReference type="ChEBI" id="CHEBI:33019"/>
        <dbReference type="ChEBI" id="CHEBI:57540"/>
        <dbReference type="ChEBI" id="CHEBI:58437"/>
        <dbReference type="ChEBI" id="CHEBI:456215"/>
        <dbReference type="EC" id="6.3.1.5"/>
    </reaction>
</comment>
<reference evidence="9 10" key="1">
    <citation type="submission" date="2015-04" db="EMBL/GenBank/DDBJ databases">
        <title>Buchnera aphidicola assembly.</title>
        <authorList>
            <person name="Zhang Y."/>
        </authorList>
    </citation>
    <scope>NUCLEOTIDE SEQUENCE [LARGE SCALE GENOMIC DNA]</scope>
    <source>
        <strain evidence="9 10">SC</strain>
    </source>
</reference>
<dbReference type="STRING" id="118110.XW81_00825"/>
<evidence type="ECO:0000256" key="3">
    <source>
        <dbReference type="ARBA" id="ARBA00022741"/>
    </source>
</evidence>
<dbReference type="CDD" id="cd00553">
    <property type="entry name" value="NAD_synthase"/>
    <property type="match status" value="1"/>
</dbReference>
<dbReference type="Gene3D" id="3.40.50.620">
    <property type="entry name" value="HUPs"/>
    <property type="match status" value="1"/>
</dbReference>
<evidence type="ECO:0000259" key="8">
    <source>
        <dbReference type="Pfam" id="PF02540"/>
    </source>
</evidence>
<evidence type="ECO:0000256" key="2">
    <source>
        <dbReference type="ARBA" id="ARBA00022598"/>
    </source>
</evidence>
<dbReference type="GO" id="GO:0008795">
    <property type="term" value="F:NAD+ synthase activity"/>
    <property type="evidence" value="ECO:0007669"/>
    <property type="project" value="UniProtKB-EC"/>
</dbReference>
<dbReference type="InterPro" id="IPR014729">
    <property type="entry name" value="Rossmann-like_a/b/a_fold"/>
</dbReference>
<dbReference type="GO" id="GO:0009435">
    <property type="term" value="P:NAD+ biosynthetic process"/>
    <property type="evidence" value="ECO:0007669"/>
    <property type="project" value="UniProtKB-UniPathway"/>
</dbReference>
<evidence type="ECO:0000313" key="9">
    <source>
        <dbReference type="EMBL" id="ANF17298.1"/>
    </source>
</evidence>
<keyword evidence="3 6" id="KW-0547">Nucleotide-binding</keyword>
<dbReference type="GO" id="GO:0004359">
    <property type="term" value="F:glutaminase activity"/>
    <property type="evidence" value="ECO:0007669"/>
    <property type="project" value="InterPro"/>
</dbReference>
<dbReference type="InterPro" id="IPR022310">
    <property type="entry name" value="NAD/GMP_synthase"/>
</dbReference>
<comment type="similarity">
    <text evidence="6">Belongs to the NAD synthetase family.</text>
</comment>
<evidence type="ECO:0000256" key="6">
    <source>
        <dbReference type="RuleBase" id="RU003811"/>
    </source>
</evidence>
<keyword evidence="4 6" id="KW-0067">ATP-binding</keyword>
<accession>A0A172WE93</accession>
<comment type="pathway">
    <text evidence="1">Cofactor biosynthesis; NAD(+) biosynthesis.</text>
</comment>
<dbReference type="InterPro" id="IPR003694">
    <property type="entry name" value="NAD_synthase"/>
</dbReference>
<sequence>MNLQEKIIKKLGVKPVINPKFEIHRIINFIKMYILSNKNIKSLILGISGGQDSTLTGKLCQLAIKELNDYYNHETYKLIALCLPYGKPIDLKDCKDAIKFINPTKIYNINIKPAVLSTKKSLQKEGIQTSNHIKANDKARERMKLQYNIASMNHGIVVGTDHAAEAITGFFTKYGDGGSDINPISELNKKQGTLLLKTLNCPSHLYLKKPRANLEDNFPYKTDEEVLGITYFEIDAYLEGKKIDKKSQSIIEKYYINTKHKRNIPITPNMFAINISKQI</sequence>